<dbReference type="CDD" id="cd16897">
    <property type="entry name" value="LYZ_C"/>
    <property type="match status" value="1"/>
</dbReference>
<dbReference type="FunFam" id="1.10.530.10:FF:000001">
    <property type="entry name" value="Lysozyme C"/>
    <property type="match status" value="1"/>
</dbReference>
<reference evidence="6" key="3">
    <citation type="submission" date="2025-09" db="UniProtKB">
        <authorList>
            <consortium name="Ensembl"/>
        </authorList>
    </citation>
    <scope>IDENTIFICATION</scope>
    <source>
        <strain evidence="6">Glennie</strain>
    </source>
</reference>
<dbReference type="InterPro" id="IPR023346">
    <property type="entry name" value="Lysozyme-like_dom_sf"/>
</dbReference>
<dbReference type="Proteomes" id="UP000002279">
    <property type="component" value="Chromosome 2"/>
</dbReference>
<dbReference type="PANTHER" id="PTHR11407">
    <property type="entry name" value="LYSOZYME C"/>
    <property type="match status" value="1"/>
</dbReference>
<organism evidence="6 7">
    <name type="scientific">Ornithorhynchus anatinus</name>
    <name type="common">Duckbill platypus</name>
    <dbReference type="NCBI Taxonomy" id="9258"/>
    <lineage>
        <taxon>Eukaryota</taxon>
        <taxon>Metazoa</taxon>
        <taxon>Chordata</taxon>
        <taxon>Craniata</taxon>
        <taxon>Vertebrata</taxon>
        <taxon>Euteleostomi</taxon>
        <taxon>Mammalia</taxon>
        <taxon>Monotremata</taxon>
        <taxon>Ornithorhynchidae</taxon>
        <taxon>Ornithorhynchus</taxon>
    </lineage>
</organism>
<keyword evidence="3" id="KW-1015">Disulfide bond</keyword>
<dbReference type="GO" id="GO:0003796">
    <property type="term" value="F:lysozyme activity"/>
    <property type="evidence" value="ECO:0007669"/>
    <property type="project" value="InterPro"/>
</dbReference>
<evidence type="ECO:0000313" key="6">
    <source>
        <dbReference type="Ensembl" id="ENSOANP00000036367.1"/>
    </source>
</evidence>
<dbReference type="RefSeq" id="XP_007660115.1">
    <property type="nucleotide sequence ID" value="XM_007661925.3"/>
</dbReference>
<dbReference type="OMA" id="EWRLHCA"/>
<keyword evidence="2" id="KW-0494">Milk protein</keyword>
<dbReference type="GeneID" id="100090093"/>
<comment type="similarity">
    <text evidence="1 4">Belongs to the glycosyl hydrolase 22 family.</text>
</comment>
<dbReference type="Gene3D" id="1.10.530.10">
    <property type="match status" value="1"/>
</dbReference>
<dbReference type="PROSITE" id="PS51348">
    <property type="entry name" value="GLYCOSYL_HYDROL_F22_2"/>
    <property type="match status" value="1"/>
</dbReference>
<protein>
    <recommendedName>
        <fullName evidence="8">Sperm acrosome membrane-associated protein 3</fullName>
    </recommendedName>
</protein>
<sequence>MGVLDPESQTLASAQLRRTLVVLLLASSLLGEAQSEILARCELAMQLQEGGLGGFKGYSLADWICLAYQESKFDTMLISTNSDGSTDYGLFQINSHVWCSDHLSHSQNRCKVSCIEILNNIVAHILCAKKIVSEHSGLKYWSSWTEHCEGRDLSHWVAGCDL</sequence>
<evidence type="ECO:0008006" key="8">
    <source>
        <dbReference type="Google" id="ProtNLM"/>
    </source>
</evidence>
<dbReference type="PRINTS" id="PR00135">
    <property type="entry name" value="LYZLACT"/>
</dbReference>
<proteinExistence type="inferred from homology"/>
<dbReference type="PRINTS" id="PR00137">
    <property type="entry name" value="LYSOZYME"/>
</dbReference>
<dbReference type="AlphaFoldDB" id="A0A6I8N664"/>
<dbReference type="SUPFAM" id="SSF53955">
    <property type="entry name" value="Lysozyme-like"/>
    <property type="match status" value="1"/>
</dbReference>
<dbReference type="InterPro" id="IPR000974">
    <property type="entry name" value="Glyco_hydro_22_lys"/>
</dbReference>
<keyword evidence="7" id="KW-1185">Reference proteome</keyword>
<dbReference type="KEGG" id="oaa:100090093"/>
<keyword evidence="5" id="KW-0732">Signal</keyword>
<dbReference type="InterPro" id="IPR001916">
    <property type="entry name" value="Glyco_hydro_22"/>
</dbReference>
<feature type="chain" id="PRO_5026327500" description="Sperm acrosome membrane-associated protein 3" evidence="5">
    <location>
        <begin position="36"/>
        <end position="162"/>
    </location>
</feature>
<evidence type="ECO:0000313" key="7">
    <source>
        <dbReference type="Proteomes" id="UP000002279"/>
    </source>
</evidence>
<evidence type="ECO:0000256" key="4">
    <source>
        <dbReference type="RuleBase" id="RU004440"/>
    </source>
</evidence>
<dbReference type="Ensembl" id="ENSOANT00000051009.1">
    <property type="protein sequence ID" value="ENSOANP00000036367.1"/>
    <property type="gene ID" value="ENSOANG00000050043.1"/>
</dbReference>
<dbReference type="OrthoDB" id="17373at2759"/>
<evidence type="ECO:0000256" key="1">
    <source>
        <dbReference type="ARBA" id="ARBA00010859"/>
    </source>
</evidence>
<name>A0A6I8N664_ORNAN</name>
<evidence type="ECO:0000256" key="3">
    <source>
        <dbReference type="ARBA" id="ARBA00023157"/>
    </source>
</evidence>
<dbReference type="Pfam" id="PF00062">
    <property type="entry name" value="Lys"/>
    <property type="match status" value="1"/>
</dbReference>
<dbReference type="Bgee" id="ENSOANG00000050043">
    <property type="expression patterns" value="Expressed in testis and 5 other cell types or tissues"/>
</dbReference>
<feature type="signal peptide" evidence="5">
    <location>
        <begin position="1"/>
        <end position="35"/>
    </location>
</feature>
<evidence type="ECO:0000256" key="5">
    <source>
        <dbReference type="SAM" id="SignalP"/>
    </source>
</evidence>
<gene>
    <name evidence="6" type="primary">LOC100090093</name>
</gene>
<evidence type="ECO:0000256" key="2">
    <source>
        <dbReference type="ARBA" id="ARBA00022743"/>
    </source>
</evidence>
<dbReference type="GeneTree" id="ENSGT00940000161690"/>
<reference evidence="6" key="2">
    <citation type="submission" date="2025-08" db="UniProtKB">
        <authorList>
            <consortium name="Ensembl"/>
        </authorList>
    </citation>
    <scope>IDENTIFICATION</scope>
    <source>
        <strain evidence="6">Glennie</strain>
    </source>
</reference>
<dbReference type="SMART" id="SM00263">
    <property type="entry name" value="LYZ1"/>
    <property type="match status" value="1"/>
</dbReference>
<reference evidence="6 7" key="1">
    <citation type="journal article" date="2008" name="Nature">
        <title>Genome analysis of the platypus reveals unique signatures of evolution.</title>
        <authorList>
            <person name="Warren W.C."/>
            <person name="Hillier L.W."/>
            <person name="Marshall Graves J.A."/>
            <person name="Birney E."/>
            <person name="Ponting C.P."/>
            <person name="Grutzner F."/>
            <person name="Belov K."/>
            <person name="Miller W."/>
            <person name="Clarke L."/>
            <person name="Chinwalla A.T."/>
            <person name="Yang S.P."/>
            <person name="Heger A."/>
            <person name="Locke D.P."/>
            <person name="Miethke P."/>
            <person name="Waters P.D."/>
            <person name="Veyrunes F."/>
            <person name="Fulton L."/>
            <person name="Fulton B."/>
            <person name="Graves T."/>
            <person name="Wallis J."/>
            <person name="Puente X.S."/>
            <person name="Lopez-Otin C."/>
            <person name="Ordonez G.R."/>
            <person name="Eichler E.E."/>
            <person name="Chen L."/>
            <person name="Cheng Z."/>
            <person name="Deakin J.E."/>
            <person name="Alsop A."/>
            <person name="Thompson K."/>
            <person name="Kirby P."/>
            <person name="Papenfuss A.T."/>
            <person name="Wakefield M.J."/>
            <person name="Olender T."/>
            <person name="Lancet D."/>
            <person name="Huttley G.A."/>
            <person name="Smit A.F."/>
            <person name="Pask A."/>
            <person name="Temple-Smith P."/>
            <person name="Batzer M.A."/>
            <person name="Walker J.A."/>
            <person name="Konkel M.K."/>
            <person name="Harris R.S."/>
            <person name="Whittington C.M."/>
            <person name="Wong E.S."/>
            <person name="Gemmell N.J."/>
            <person name="Buschiazzo E."/>
            <person name="Vargas Jentzsch I.M."/>
            <person name="Merkel A."/>
            <person name="Schmitz J."/>
            <person name="Zemann A."/>
            <person name="Churakov G."/>
            <person name="Kriegs J.O."/>
            <person name="Brosius J."/>
            <person name="Murchison E.P."/>
            <person name="Sachidanandam R."/>
            <person name="Smith C."/>
            <person name="Hannon G.J."/>
            <person name="Tsend-Ayush E."/>
            <person name="McMillan D."/>
            <person name="Attenborough R."/>
            <person name="Rens W."/>
            <person name="Ferguson-Smith M."/>
            <person name="Lefevre C.M."/>
            <person name="Sharp J.A."/>
            <person name="Nicholas K.R."/>
            <person name="Ray D.A."/>
            <person name="Kube M."/>
            <person name="Reinhardt R."/>
            <person name="Pringle T.H."/>
            <person name="Taylor J."/>
            <person name="Jones R.C."/>
            <person name="Nixon B."/>
            <person name="Dacheux J.L."/>
            <person name="Niwa H."/>
            <person name="Sekita Y."/>
            <person name="Huang X."/>
            <person name="Stark A."/>
            <person name="Kheradpour P."/>
            <person name="Kellis M."/>
            <person name="Flicek P."/>
            <person name="Chen Y."/>
            <person name="Webber C."/>
            <person name="Hardison R."/>
            <person name="Nelson J."/>
            <person name="Hallsworth-Pepin K."/>
            <person name="Delehaunty K."/>
            <person name="Markovic C."/>
            <person name="Minx P."/>
            <person name="Feng Y."/>
            <person name="Kremitzki C."/>
            <person name="Mitreva M."/>
            <person name="Glasscock J."/>
            <person name="Wylie T."/>
            <person name="Wohldmann P."/>
            <person name="Thiru P."/>
            <person name="Nhan M.N."/>
            <person name="Pohl C.S."/>
            <person name="Smith S.M."/>
            <person name="Hou S."/>
            <person name="Nefedov M."/>
            <person name="de Jong P.J."/>
            <person name="Renfree M.B."/>
            <person name="Mardis E.R."/>
            <person name="Wilson R.K."/>
        </authorList>
    </citation>
    <scope>NUCLEOTIDE SEQUENCE [LARGE SCALE GENOMIC DNA]</scope>
    <source>
        <strain evidence="6 7">Glennie</strain>
    </source>
</reference>
<dbReference type="PANTHER" id="PTHR11407:SF9">
    <property type="entry name" value="LYSOZYME-LIKE PROTEIN 6"/>
    <property type="match status" value="1"/>
</dbReference>
<accession>A0A6I8N664</accession>